<dbReference type="AlphaFoldDB" id="X1GEL3"/>
<sequence>NIFQDNMEYLGNLSIYPMLLMIIISIIAIFSLYNYQKAGIMEKAKDFLIMRAIGSKTKSIKKILFLESTFVLMPSLLLHHFLRVYIFFLSVQLRF</sequence>
<feature type="non-terminal residue" evidence="8">
    <location>
        <position position="1"/>
    </location>
</feature>
<evidence type="ECO:0000259" key="7">
    <source>
        <dbReference type="Pfam" id="PF02687"/>
    </source>
</evidence>
<evidence type="ECO:0000256" key="5">
    <source>
        <dbReference type="ARBA" id="ARBA00023136"/>
    </source>
</evidence>
<evidence type="ECO:0000256" key="4">
    <source>
        <dbReference type="ARBA" id="ARBA00022989"/>
    </source>
</evidence>
<accession>X1GEL3</accession>
<dbReference type="InterPro" id="IPR003838">
    <property type="entry name" value="ABC3_permease_C"/>
</dbReference>
<dbReference type="GO" id="GO:0005886">
    <property type="term" value="C:plasma membrane"/>
    <property type="evidence" value="ECO:0007669"/>
    <property type="project" value="UniProtKB-SubCell"/>
</dbReference>
<feature type="transmembrane region" description="Helical" evidence="6">
    <location>
        <begin position="63"/>
        <end position="88"/>
    </location>
</feature>
<evidence type="ECO:0000256" key="2">
    <source>
        <dbReference type="ARBA" id="ARBA00022475"/>
    </source>
</evidence>
<dbReference type="EMBL" id="BARU01024989">
    <property type="protein sequence ID" value="GAH55657.1"/>
    <property type="molecule type" value="Genomic_DNA"/>
</dbReference>
<evidence type="ECO:0000313" key="8">
    <source>
        <dbReference type="EMBL" id="GAH55657.1"/>
    </source>
</evidence>
<feature type="transmembrane region" description="Helical" evidence="6">
    <location>
        <begin position="15"/>
        <end position="35"/>
    </location>
</feature>
<proteinExistence type="predicted"/>
<evidence type="ECO:0000256" key="1">
    <source>
        <dbReference type="ARBA" id="ARBA00004651"/>
    </source>
</evidence>
<organism evidence="8">
    <name type="scientific">marine sediment metagenome</name>
    <dbReference type="NCBI Taxonomy" id="412755"/>
    <lineage>
        <taxon>unclassified sequences</taxon>
        <taxon>metagenomes</taxon>
        <taxon>ecological metagenomes</taxon>
    </lineage>
</organism>
<name>X1GEL3_9ZZZZ</name>
<keyword evidence="5 6" id="KW-0472">Membrane</keyword>
<keyword evidence="4 6" id="KW-1133">Transmembrane helix</keyword>
<reference evidence="8" key="1">
    <citation type="journal article" date="2014" name="Front. Microbiol.">
        <title>High frequency of phylogenetically diverse reductive dehalogenase-homologous genes in deep subseafloor sedimentary metagenomes.</title>
        <authorList>
            <person name="Kawai M."/>
            <person name="Futagami T."/>
            <person name="Toyoda A."/>
            <person name="Takaki Y."/>
            <person name="Nishi S."/>
            <person name="Hori S."/>
            <person name="Arai W."/>
            <person name="Tsubouchi T."/>
            <person name="Morono Y."/>
            <person name="Uchiyama I."/>
            <person name="Ito T."/>
            <person name="Fujiyama A."/>
            <person name="Inagaki F."/>
            <person name="Takami H."/>
        </authorList>
    </citation>
    <scope>NUCLEOTIDE SEQUENCE</scope>
    <source>
        <strain evidence="8">Expedition CK06-06</strain>
    </source>
</reference>
<evidence type="ECO:0000256" key="3">
    <source>
        <dbReference type="ARBA" id="ARBA00022692"/>
    </source>
</evidence>
<dbReference type="Pfam" id="PF02687">
    <property type="entry name" value="FtsX"/>
    <property type="match status" value="1"/>
</dbReference>
<feature type="domain" description="ABC3 transporter permease C-terminal" evidence="7">
    <location>
        <begin position="19"/>
        <end position="78"/>
    </location>
</feature>
<keyword evidence="2" id="KW-1003">Cell membrane</keyword>
<protein>
    <recommendedName>
        <fullName evidence="7">ABC3 transporter permease C-terminal domain-containing protein</fullName>
    </recommendedName>
</protein>
<comment type="caution">
    <text evidence="8">The sequence shown here is derived from an EMBL/GenBank/DDBJ whole genome shotgun (WGS) entry which is preliminary data.</text>
</comment>
<evidence type="ECO:0000256" key="6">
    <source>
        <dbReference type="SAM" id="Phobius"/>
    </source>
</evidence>
<comment type="subcellular location">
    <subcellularLocation>
        <location evidence="1">Cell membrane</location>
        <topology evidence="1">Multi-pass membrane protein</topology>
    </subcellularLocation>
</comment>
<keyword evidence="3 6" id="KW-0812">Transmembrane</keyword>
<gene>
    <name evidence="8" type="ORF">S03H2_40313</name>
</gene>